<dbReference type="OrthoDB" id="433735at2759"/>
<accession>A0A812N2U1</accession>
<dbReference type="GO" id="GO:0005634">
    <property type="term" value="C:nucleus"/>
    <property type="evidence" value="ECO:0007669"/>
    <property type="project" value="TreeGrafter"/>
</dbReference>
<organism evidence="4 5">
    <name type="scientific">Symbiodinium pilosum</name>
    <name type="common">Dinoflagellate</name>
    <dbReference type="NCBI Taxonomy" id="2952"/>
    <lineage>
        <taxon>Eukaryota</taxon>
        <taxon>Sar</taxon>
        <taxon>Alveolata</taxon>
        <taxon>Dinophyceae</taxon>
        <taxon>Suessiales</taxon>
        <taxon>Symbiodiniaceae</taxon>
        <taxon>Symbiodinium</taxon>
    </lineage>
</organism>
<dbReference type="InterPro" id="IPR011992">
    <property type="entry name" value="EF-hand-dom_pair"/>
</dbReference>
<dbReference type="GO" id="GO:0051480">
    <property type="term" value="P:regulation of cytosolic calcium ion concentration"/>
    <property type="evidence" value="ECO:0007669"/>
    <property type="project" value="TreeGrafter"/>
</dbReference>
<dbReference type="PROSITE" id="PS00018">
    <property type="entry name" value="EF_HAND_1"/>
    <property type="match status" value="1"/>
</dbReference>
<evidence type="ECO:0000313" key="5">
    <source>
        <dbReference type="Proteomes" id="UP000649617"/>
    </source>
</evidence>
<comment type="caution">
    <text evidence="4">The sequence shown here is derived from an EMBL/GenBank/DDBJ whole genome shotgun (WGS) entry which is preliminary data.</text>
</comment>
<sequence>MPVGNVAAIVGARRASKQRNHGYRPTPVSSAEQRRQEAAWQEYKRKVKLNKIIKAYDTNKTGKLERSQVVKLLTDIDSSTPPGTPPSEDQVDFLLKCYDKAGDESINASELEELLSCWSTYTENRQMFESKLEKYDISKTGKLSKEELKAYLTDLNGGLEVEDAEVDWVMSHADVMGDGELNRMELARATSLWYAFVEKKNQNSQCCTVL</sequence>
<dbReference type="PANTHER" id="PTHR19972">
    <property type="entry name" value="CALBINDIN"/>
    <property type="match status" value="1"/>
</dbReference>
<dbReference type="Pfam" id="PF13499">
    <property type="entry name" value="EF-hand_7"/>
    <property type="match status" value="1"/>
</dbReference>
<keyword evidence="5" id="KW-1185">Reference proteome</keyword>
<dbReference type="GO" id="GO:0005509">
    <property type="term" value="F:calcium ion binding"/>
    <property type="evidence" value="ECO:0007669"/>
    <property type="project" value="InterPro"/>
</dbReference>
<dbReference type="Proteomes" id="UP000649617">
    <property type="component" value="Unassembled WGS sequence"/>
</dbReference>
<dbReference type="Pfam" id="PF13833">
    <property type="entry name" value="EF-hand_8"/>
    <property type="match status" value="1"/>
</dbReference>
<dbReference type="PROSITE" id="PS50222">
    <property type="entry name" value="EF_HAND_2"/>
    <property type="match status" value="3"/>
</dbReference>
<dbReference type="InterPro" id="IPR018247">
    <property type="entry name" value="EF_Hand_1_Ca_BS"/>
</dbReference>
<gene>
    <name evidence="4" type="primary">scgn</name>
    <name evidence="4" type="ORF">SPIL2461_LOCUS6669</name>
</gene>
<dbReference type="AlphaFoldDB" id="A0A812N2U1"/>
<protein>
    <submittedName>
        <fullName evidence="4">Scgn protein</fullName>
    </submittedName>
</protein>
<dbReference type="InterPro" id="IPR051001">
    <property type="entry name" value="Calbindin_Ca-bind"/>
</dbReference>
<feature type="region of interest" description="Disordered" evidence="2">
    <location>
        <begin position="12"/>
        <end position="35"/>
    </location>
</feature>
<evidence type="ECO:0000259" key="3">
    <source>
        <dbReference type="PROSITE" id="PS50222"/>
    </source>
</evidence>
<dbReference type="InterPro" id="IPR002048">
    <property type="entry name" value="EF_hand_dom"/>
</dbReference>
<evidence type="ECO:0000256" key="2">
    <source>
        <dbReference type="SAM" id="MobiDB-lite"/>
    </source>
</evidence>
<dbReference type="SMART" id="SM00054">
    <property type="entry name" value="EFh"/>
    <property type="match status" value="4"/>
</dbReference>
<dbReference type="EMBL" id="CAJNIZ010010180">
    <property type="protein sequence ID" value="CAE7295945.1"/>
    <property type="molecule type" value="Genomic_DNA"/>
</dbReference>
<dbReference type="GO" id="GO:0005829">
    <property type="term" value="C:cytosol"/>
    <property type="evidence" value="ECO:0007669"/>
    <property type="project" value="TreeGrafter"/>
</dbReference>
<evidence type="ECO:0000313" key="4">
    <source>
        <dbReference type="EMBL" id="CAE7295945.1"/>
    </source>
</evidence>
<dbReference type="Gene3D" id="1.10.238.10">
    <property type="entry name" value="EF-hand"/>
    <property type="match status" value="1"/>
</dbReference>
<feature type="domain" description="EF-hand" evidence="3">
    <location>
        <begin position="123"/>
        <end position="158"/>
    </location>
</feature>
<proteinExistence type="predicted"/>
<evidence type="ECO:0000256" key="1">
    <source>
        <dbReference type="ARBA" id="ARBA00022837"/>
    </source>
</evidence>
<reference evidence="4" key="1">
    <citation type="submission" date="2021-02" db="EMBL/GenBank/DDBJ databases">
        <authorList>
            <person name="Dougan E. K."/>
            <person name="Rhodes N."/>
            <person name="Thang M."/>
            <person name="Chan C."/>
        </authorList>
    </citation>
    <scope>NUCLEOTIDE SEQUENCE</scope>
</reference>
<name>A0A812N2U1_SYMPI</name>
<keyword evidence="1" id="KW-0106">Calcium</keyword>
<feature type="domain" description="EF-hand" evidence="3">
    <location>
        <begin position="44"/>
        <end position="79"/>
    </location>
</feature>
<dbReference type="PANTHER" id="PTHR19972:SF10">
    <property type="entry name" value="CALBINDIN-32"/>
    <property type="match status" value="1"/>
</dbReference>
<feature type="domain" description="EF-hand" evidence="3">
    <location>
        <begin position="86"/>
        <end position="121"/>
    </location>
</feature>
<dbReference type="SUPFAM" id="SSF47473">
    <property type="entry name" value="EF-hand"/>
    <property type="match status" value="1"/>
</dbReference>